<dbReference type="GO" id="GO:0015629">
    <property type="term" value="C:actin cytoskeleton"/>
    <property type="evidence" value="ECO:0007669"/>
    <property type="project" value="InterPro"/>
</dbReference>
<dbReference type="InterPro" id="IPR029006">
    <property type="entry name" value="ADF-H/Gelsolin-like_dom_sf"/>
</dbReference>
<dbReference type="SMART" id="SM00102">
    <property type="entry name" value="ADF"/>
    <property type="match status" value="1"/>
</dbReference>
<dbReference type="Pfam" id="PF00241">
    <property type="entry name" value="Cofilin_ADF"/>
    <property type="match status" value="1"/>
</dbReference>
<gene>
    <name evidence="4" type="ORF">ACHHYP_02036</name>
</gene>
<evidence type="ECO:0000256" key="2">
    <source>
        <dbReference type="ARBA" id="ARBA00023203"/>
    </source>
</evidence>
<dbReference type="SUPFAM" id="SSF55753">
    <property type="entry name" value="Actin depolymerizing proteins"/>
    <property type="match status" value="1"/>
</dbReference>
<comment type="caution">
    <text evidence="4">The sequence shown here is derived from an EMBL/GenBank/DDBJ whole genome shotgun (WGS) entry which is preliminary data.</text>
</comment>
<evidence type="ECO:0000313" key="5">
    <source>
        <dbReference type="Proteomes" id="UP000243579"/>
    </source>
</evidence>
<dbReference type="PANTHER" id="PTHR11913">
    <property type="entry name" value="COFILIN-RELATED"/>
    <property type="match status" value="1"/>
</dbReference>
<evidence type="ECO:0000313" key="4">
    <source>
        <dbReference type="EMBL" id="OQS00992.1"/>
    </source>
</evidence>
<keyword evidence="5" id="KW-1185">Reference proteome</keyword>
<dbReference type="GO" id="GO:0030042">
    <property type="term" value="P:actin filament depolymerization"/>
    <property type="evidence" value="ECO:0007669"/>
    <property type="project" value="InterPro"/>
</dbReference>
<reference evidence="4 5" key="1">
    <citation type="journal article" date="2014" name="Genome Biol. Evol.">
        <title>The secreted proteins of Achlya hypogyna and Thraustotheca clavata identify the ancestral oomycete secretome and reveal gene acquisitions by horizontal gene transfer.</title>
        <authorList>
            <person name="Misner I."/>
            <person name="Blouin N."/>
            <person name="Leonard G."/>
            <person name="Richards T.A."/>
            <person name="Lane C.E."/>
        </authorList>
    </citation>
    <scope>NUCLEOTIDE SEQUENCE [LARGE SCALE GENOMIC DNA]</scope>
    <source>
        <strain evidence="4 5">ATCC 48635</strain>
    </source>
</reference>
<dbReference type="PROSITE" id="PS51263">
    <property type="entry name" value="ADF_H"/>
    <property type="match status" value="1"/>
</dbReference>
<dbReference type="OrthoDB" id="10249245at2759"/>
<dbReference type="Proteomes" id="UP000243579">
    <property type="component" value="Unassembled WGS sequence"/>
</dbReference>
<evidence type="ECO:0000259" key="3">
    <source>
        <dbReference type="PROSITE" id="PS51263"/>
    </source>
</evidence>
<dbReference type="GO" id="GO:0003779">
    <property type="term" value="F:actin binding"/>
    <property type="evidence" value="ECO:0007669"/>
    <property type="project" value="UniProtKB-KW"/>
</dbReference>
<proteinExistence type="inferred from homology"/>
<dbReference type="EMBL" id="JNBR01000018">
    <property type="protein sequence ID" value="OQS00992.1"/>
    <property type="molecule type" value="Genomic_DNA"/>
</dbReference>
<organism evidence="4 5">
    <name type="scientific">Achlya hypogyna</name>
    <name type="common">Oomycete</name>
    <name type="synonym">Protoachlya hypogyna</name>
    <dbReference type="NCBI Taxonomy" id="1202772"/>
    <lineage>
        <taxon>Eukaryota</taxon>
        <taxon>Sar</taxon>
        <taxon>Stramenopiles</taxon>
        <taxon>Oomycota</taxon>
        <taxon>Saprolegniomycetes</taxon>
        <taxon>Saprolegniales</taxon>
        <taxon>Achlyaceae</taxon>
        <taxon>Achlya</taxon>
    </lineage>
</organism>
<evidence type="ECO:0000256" key="1">
    <source>
        <dbReference type="ARBA" id="ARBA00006844"/>
    </source>
</evidence>
<dbReference type="AlphaFoldDB" id="A0A1V9ZSG9"/>
<dbReference type="InterPro" id="IPR002108">
    <property type="entry name" value="ADF-H"/>
</dbReference>
<dbReference type="Gene3D" id="3.40.20.10">
    <property type="entry name" value="Severin"/>
    <property type="match status" value="1"/>
</dbReference>
<comment type="similarity">
    <text evidence="1">Belongs to the actin-binding proteins ADF family.</text>
</comment>
<feature type="domain" description="ADF-H" evidence="3">
    <location>
        <begin position="4"/>
        <end position="142"/>
    </location>
</feature>
<dbReference type="InterPro" id="IPR017904">
    <property type="entry name" value="ADF/Cofilin"/>
</dbReference>
<dbReference type="CDD" id="cd11286">
    <property type="entry name" value="ADF_cofilin_like"/>
    <property type="match status" value="1"/>
</dbReference>
<accession>A0A1V9ZSG9</accession>
<name>A0A1V9ZSG9_ACHHY</name>
<protein>
    <submittedName>
        <fullName evidence="4">Actin-depolymerizing factor</fullName>
    </submittedName>
</protein>
<dbReference type="STRING" id="1202772.A0A1V9ZSG9"/>
<keyword evidence="2" id="KW-0009">Actin-binding</keyword>
<sequence length="145" mass="16330">MPMSSGVGVHDDVVTEFNDFKLQRAPYNFRYFIYKIENSSEVVIEHRGERTETYEDFATKLKSIGDECRYGLIDLDFTTKDGRPTSKLVFISWSPDTAKIKSKMLYASSKEAIKRCLVGVGIYLSATDASELSMAAIEDGVSKFL</sequence>